<keyword evidence="6" id="KW-0408">Iron</keyword>
<dbReference type="InterPro" id="IPR036942">
    <property type="entry name" value="Beta-barrel_TonB_sf"/>
</dbReference>
<feature type="domain" description="TonB-dependent receptor-like beta-barrel" evidence="14">
    <location>
        <begin position="263"/>
        <end position="688"/>
    </location>
</feature>
<keyword evidence="3 11" id="KW-1134">Transmembrane beta strand</keyword>
<gene>
    <name evidence="16" type="ORF">HRJ34_25255</name>
</gene>
<dbReference type="PROSITE" id="PS52016">
    <property type="entry name" value="TONB_DEPENDENT_REC_3"/>
    <property type="match status" value="1"/>
</dbReference>
<dbReference type="EMBL" id="CP059319">
    <property type="protein sequence ID" value="QTH21579.1"/>
    <property type="molecule type" value="Genomic_DNA"/>
</dbReference>
<keyword evidence="4" id="KW-0410">Iron transport</keyword>
<dbReference type="Pfam" id="PF07715">
    <property type="entry name" value="Plug"/>
    <property type="match status" value="1"/>
</dbReference>
<keyword evidence="5 11" id="KW-0812">Transmembrane</keyword>
<feature type="domain" description="TonB-dependent receptor plug" evidence="15">
    <location>
        <begin position="56"/>
        <end position="164"/>
    </location>
</feature>
<keyword evidence="13" id="KW-0732">Signal</keyword>
<evidence type="ECO:0000313" key="16">
    <source>
        <dbReference type="EMBL" id="QTH21579.1"/>
    </source>
</evidence>
<proteinExistence type="inferred from homology"/>
<organism evidence="16 17">
    <name type="scientific">Rhizorhabdus wittichii</name>
    <dbReference type="NCBI Taxonomy" id="160791"/>
    <lineage>
        <taxon>Bacteria</taxon>
        <taxon>Pseudomonadati</taxon>
        <taxon>Pseudomonadota</taxon>
        <taxon>Alphaproteobacteria</taxon>
        <taxon>Sphingomonadales</taxon>
        <taxon>Sphingomonadaceae</taxon>
        <taxon>Rhizorhabdus</taxon>
    </lineage>
</organism>
<dbReference type="GO" id="GO:0006826">
    <property type="term" value="P:iron ion transport"/>
    <property type="evidence" value="ECO:0007669"/>
    <property type="project" value="UniProtKB-KW"/>
</dbReference>
<comment type="similarity">
    <text evidence="11 12">Belongs to the TonB-dependent receptor family.</text>
</comment>
<keyword evidence="8 12" id="KW-0798">TonB box</keyword>
<dbReference type="InterPro" id="IPR000531">
    <property type="entry name" value="Beta-barrel_TonB"/>
</dbReference>
<name>A0A975D2A1_9SPHN</name>
<evidence type="ECO:0000256" key="6">
    <source>
        <dbReference type="ARBA" id="ARBA00023004"/>
    </source>
</evidence>
<dbReference type="SUPFAM" id="SSF56935">
    <property type="entry name" value="Porins"/>
    <property type="match status" value="1"/>
</dbReference>
<evidence type="ECO:0000256" key="9">
    <source>
        <dbReference type="ARBA" id="ARBA00023136"/>
    </source>
</evidence>
<dbReference type="Gene3D" id="2.40.170.20">
    <property type="entry name" value="TonB-dependent receptor, beta-barrel domain"/>
    <property type="match status" value="1"/>
</dbReference>
<dbReference type="PANTHER" id="PTHR32552">
    <property type="entry name" value="FERRICHROME IRON RECEPTOR-RELATED"/>
    <property type="match status" value="1"/>
</dbReference>
<keyword evidence="16" id="KW-0675">Receptor</keyword>
<evidence type="ECO:0000256" key="2">
    <source>
        <dbReference type="ARBA" id="ARBA00022448"/>
    </source>
</evidence>
<feature type="chain" id="PRO_5037570830" evidence="13">
    <location>
        <begin position="31"/>
        <end position="724"/>
    </location>
</feature>
<evidence type="ECO:0000256" key="3">
    <source>
        <dbReference type="ARBA" id="ARBA00022452"/>
    </source>
</evidence>
<keyword evidence="2 11" id="KW-0813">Transport</keyword>
<evidence type="ECO:0000256" key="8">
    <source>
        <dbReference type="ARBA" id="ARBA00023077"/>
    </source>
</evidence>
<keyword evidence="9 11" id="KW-0472">Membrane</keyword>
<evidence type="ECO:0000259" key="14">
    <source>
        <dbReference type="Pfam" id="PF00593"/>
    </source>
</evidence>
<reference evidence="16" key="1">
    <citation type="submission" date="2020-07" db="EMBL/GenBank/DDBJ databases">
        <authorList>
            <person name="Camacho E."/>
        </authorList>
    </citation>
    <scope>NUCLEOTIDE SEQUENCE</scope>
    <source>
        <strain evidence="16">MPO218</strain>
    </source>
</reference>
<keyword evidence="7" id="KW-0406">Ion transport</keyword>
<sequence>MTSILTMGHSMRRALCCASLMALCAPAAHAQQAAAGVATGGDGDIIVTARKREETLLDVPVAVSAFSGAKLEASGIANVSNLIGEVPSLFTTQNQTFGPAPNQTYLVLRGVGATSSNDPAVGTFLDGVYQTSLNFDQGFLDLERVEILRGPQGTLFGRNTQGGALNIVTAKPDGNFRFKLQGEAAEFDSYKLGGSASGPVVEDKLFAGMAVQYSRTDGYLHNVTLDRKQDNSNKLAGRFTLRATPSDALEVILRIEGSRSRYGYLGFGVPDDGSKRYVTLDGEKRTSRDHGYGGSLTVNYTFDGAVLTSITGASKTKSRYWFDFDSGPDLGNFQDQRTNQSLVSEELRLASDGSGPLTWLAGLYYFDETHDQDRNFAQGQCSACVFPPIFDPANRVLEQTKLSRDGWAAFGQASYDLGRLDLTLGARYARETSKAHQAGLIFLPGIGANDSFDGTNKASFKNFSPMASLAMHWTDDVMTYATVARGYKAGGFDKYPGSSAAVGIPFGNETSLNYEIGTKGSLLDRKLTFSLVGFLIDIHDQQLASTVISPTTGVPVGVTTNVGSSRSKGVEFELQLRPVAGLTLRGNTAYVDAKFRKITSPVGTHQVGDRLPFVPKWTAAAGGDYTIALSDALKLTGSIDYSYVGSHYIGNGAAPFDPILPIKSYDSADARLTVAGARWDLTLFVNNVFDSFNITRRFAPAFQTYTRATVAPPRQFGVRAGFHY</sequence>
<dbReference type="AlphaFoldDB" id="A0A975D2A1"/>
<dbReference type="PANTHER" id="PTHR32552:SF81">
    <property type="entry name" value="TONB-DEPENDENT OUTER MEMBRANE RECEPTOR"/>
    <property type="match status" value="1"/>
</dbReference>
<reference evidence="16" key="2">
    <citation type="submission" date="2021-04" db="EMBL/GenBank/DDBJ databases">
        <title>Isolation and genomic analysis of the ibuprofen-degrading bacterium Sphingomonas strain MPO218.</title>
        <authorList>
            <person name="Aulestia M."/>
            <person name="Flores A."/>
            <person name="Mangas E.L."/>
            <person name="Perez-Pulido A.J."/>
            <person name="Santero E."/>
            <person name="Camacho E.M."/>
        </authorList>
    </citation>
    <scope>NUCLEOTIDE SEQUENCE</scope>
    <source>
        <strain evidence="16">MPO218</strain>
    </source>
</reference>
<evidence type="ECO:0000256" key="1">
    <source>
        <dbReference type="ARBA" id="ARBA00004571"/>
    </source>
</evidence>
<comment type="subcellular location">
    <subcellularLocation>
        <location evidence="1 11">Cell outer membrane</location>
        <topology evidence="1 11">Multi-pass membrane protein</topology>
    </subcellularLocation>
</comment>
<dbReference type="Pfam" id="PF00593">
    <property type="entry name" value="TonB_dep_Rec_b-barrel"/>
    <property type="match status" value="1"/>
</dbReference>
<evidence type="ECO:0000313" key="17">
    <source>
        <dbReference type="Proteomes" id="UP000664914"/>
    </source>
</evidence>
<keyword evidence="10 11" id="KW-0998">Cell outer membrane</keyword>
<feature type="signal peptide" evidence="13">
    <location>
        <begin position="1"/>
        <end position="30"/>
    </location>
</feature>
<evidence type="ECO:0000256" key="4">
    <source>
        <dbReference type="ARBA" id="ARBA00022496"/>
    </source>
</evidence>
<evidence type="ECO:0000256" key="13">
    <source>
        <dbReference type="SAM" id="SignalP"/>
    </source>
</evidence>
<dbReference type="RefSeq" id="WP_208632795.1">
    <property type="nucleotide sequence ID" value="NZ_CP059319.1"/>
</dbReference>
<dbReference type="Proteomes" id="UP000664914">
    <property type="component" value="Chromosome"/>
</dbReference>
<dbReference type="CDD" id="cd01347">
    <property type="entry name" value="ligand_gated_channel"/>
    <property type="match status" value="1"/>
</dbReference>
<dbReference type="InterPro" id="IPR039426">
    <property type="entry name" value="TonB-dep_rcpt-like"/>
</dbReference>
<evidence type="ECO:0000256" key="5">
    <source>
        <dbReference type="ARBA" id="ARBA00022692"/>
    </source>
</evidence>
<evidence type="ECO:0000256" key="10">
    <source>
        <dbReference type="ARBA" id="ARBA00023237"/>
    </source>
</evidence>
<dbReference type="GO" id="GO:0009279">
    <property type="term" value="C:cell outer membrane"/>
    <property type="evidence" value="ECO:0007669"/>
    <property type="project" value="UniProtKB-SubCell"/>
</dbReference>
<protein>
    <submittedName>
        <fullName evidence="16">TonB-dependent receptor</fullName>
    </submittedName>
</protein>
<evidence type="ECO:0000259" key="15">
    <source>
        <dbReference type="Pfam" id="PF07715"/>
    </source>
</evidence>
<evidence type="ECO:0000256" key="7">
    <source>
        <dbReference type="ARBA" id="ARBA00023065"/>
    </source>
</evidence>
<evidence type="ECO:0000256" key="11">
    <source>
        <dbReference type="PROSITE-ProRule" id="PRU01360"/>
    </source>
</evidence>
<accession>A0A975D2A1</accession>
<evidence type="ECO:0000256" key="12">
    <source>
        <dbReference type="RuleBase" id="RU003357"/>
    </source>
</evidence>
<dbReference type="InterPro" id="IPR012910">
    <property type="entry name" value="Plug_dom"/>
</dbReference>